<dbReference type="PIRSF" id="PIRSF039102">
    <property type="entry name" value="Ddl/VanB"/>
    <property type="match status" value="1"/>
</dbReference>
<dbReference type="AlphaFoldDB" id="A0A6I1ELS8"/>
<evidence type="ECO:0000256" key="12">
    <source>
        <dbReference type="ARBA" id="ARBA00022960"/>
    </source>
</evidence>
<dbReference type="SUPFAM" id="SSF52440">
    <property type="entry name" value="PreATP-grasp domain"/>
    <property type="match status" value="1"/>
</dbReference>
<feature type="active site" evidence="18">
    <location>
        <position position="18"/>
    </location>
</feature>
<dbReference type="UniPathway" id="UPA00219"/>
<dbReference type="Pfam" id="PF07478">
    <property type="entry name" value="Dala_Dala_lig_C"/>
    <property type="match status" value="1"/>
</dbReference>
<dbReference type="InterPro" id="IPR005905">
    <property type="entry name" value="D_ala_D_ala"/>
</dbReference>
<evidence type="ECO:0000256" key="2">
    <source>
        <dbReference type="ARBA" id="ARBA00003921"/>
    </source>
</evidence>
<protein>
    <recommendedName>
        <fullName evidence="5 17">D-alanine--D-alanine ligase</fullName>
        <ecNumber evidence="5 17">6.3.2.4</ecNumber>
    </recommendedName>
    <alternativeName>
        <fullName evidence="17">D-Ala-D-Ala ligase</fullName>
    </alternativeName>
    <alternativeName>
        <fullName evidence="17">D-alanylalanine synthetase</fullName>
    </alternativeName>
</protein>
<organism evidence="22 23">
    <name type="scientific">Sutterella seckii</name>
    <dbReference type="NCBI Taxonomy" id="1944635"/>
    <lineage>
        <taxon>Bacteria</taxon>
        <taxon>Pseudomonadati</taxon>
        <taxon>Pseudomonadota</taxon>
        <taxon>Betaproteobacteria</taxon>
        <taxon>Burkholderiales</taxon>
        <taxon>Sutterellaceae</taxon>
        <taxon>Sutterella</taxon>
    </lineage>
</organism>
<evidence type="ECO:0000256" key="1">
    <source>
        <dbReference type="ARBA" id="ARBA00001936"/>
    </source>
</evidence>
<evidence type="ECO:0000256" key="18">
    <source>
        <dbReference type="PIRSR" id="PIRSR039102-1"/>
    </source>
</evidence>
<dbReference type="GO" id="GO:0046872">
    <property type="term" value="F:metal ion binding"/>
    <property type="evidence" value="ECO:0007669"/>
    <property type="project" value="UniProtKB-KW"/>
</dbReference>
<evidence type="ECO:0000259" key="21">
    <source>
        <dbReference type="PROSITE" id="PS50975"/>
    </source>
</evidence>
<accession>A0A6I1ELS8</accession>
<keyword evidence="10 20" id="KW-0067">ATP-binding</keyword>
<reference evidence="22 23" key="1">
    <citation type="submission" date="2019-10" db="EMBL/GenBank/DDBJ databases">
        <title>Genome diversity of Sutterella seckii.</title>
        <authorList>
            <person name="Chaplin A.V."/>
            <person name="Sokolova S.R."/>
            <person name="Mosin K.A."/>
            <person name="Ivanova E.L."/>
            <person name="Kochetkova T.O."/>
            <person name="Goltsov A.Y."/>
            <person name="Trofimov D.Y."/>
            <person name="Efimov B.A."/>
        </authorList>
    </citation>
    <scope>NUCLEOTIDE SEQUENCE [LARGE SCALE GENOMIC DNA]</scope>
    <source>
        <strain evidence="22 23">ASD393</strain>
    </source>
</reference>
<evidence type="ECO:0000256" key="15">
    <source>
        <dbReference type="ARBA" id="ARBA00023316"/>
    </source>
</evidence>
<evidence type="ECO:0000313" key="23">
    <source>
        <dbReference type="Proteomes" id="UP000430564"/>
    </source>
</evidence>
<dbReference type="Gene3D" id="3.30.470.20">
    <property type="entry name" value="ATP-grasp fold, B domain"/>
    <property type="match status" value="1"/>
</dbReference>
<comment type="pathway">
    <text evidence="17">Cell wall biogenesis; peptidoglycan biosynthesis.</text>
</comment>
<evidence type="ECO:0000256" key="19">
    <source>
        <dbReference type="PIRSR" id="PIRSR039102-3"/>
    </source>
</evidence>
<dbReference type="EMBL" id="WEHX01000015">
    <property type="protein sequence ID" value="KAB7661785.1"/>
    <property type="molecule type" value="Genomic_DNA"/>
</dbReference>
<dbReference type="Pfam" id="PF01820">
    <property type="entry name" value="Dala_Dala_lig_N"/>
    <property type="match status" value="1"/>
</dbReference>
<comment type="cofactor">
    <cofactor evidence="19">
        <name>Mg(2+)</name>
        <dbReference type="ChEBI" id="CHEBI:18420"/>
    </cofactor>
    <cofactor evidence="19">
        <name>Mn(2+)</name>
        <dbReference type="ChEBI" id="CHEBI:29035"/>
    </cofactor>
    <text evidence="19">Binds 2 magnesium or manganese ions per subunit.</text>
</comment>
<evidence type="ECO:0000256" key="7">
    <source>
        <dbReference type="ARBA" id="ARBA00022598"/>
    </source>
</evidence>
<sequence>MASMLSRVVVLQGGISSEREVSLLSGKGVADALRAKGLEVDVWDPATDSVGMLEEGGYDAAFIALHGKLGEDGSIQGLLNCLGLPYTGPGVAASAIAIDKEMTKALWVDAGIPVPAGARLSARSSDADLLAAIDAFGKTGLVVKPGHDGSSIGVTKILPEALTLESLRDAVKDAARRDEDEVLAEEYIQGREFTVAVLDGEALPVIEIIAPEGSYDFQNKYYTDSVRYECPAKLSDEESKALREACEKAFRTLGCRGWSRIDAMRRPDGGFALLEINTSPGMTPHSLVPMAARSVGLDYGELCLRVLGLAQTD</sequence>
<dbReference type="Proteomes" id="UP000430564">
    <property type="component" value="Unassembled WGS sequence"/>
</dbReference>
<keyword evidence="7 17" id="KW-0436">Ligase</keyword>
<evidence type="ECO:0000256" key="13">
    <source>
        <dbReference type="ARBA" id="ARBA00022984"/>
    </source>
</evidence>
<keyword evidence="9 20" id="KW-0547">Nucleotide-binding</keyword>
<dbReference type="SUPFAM" id="SSF56059">
    <property type="entry name" value="Glutathione synthetase ATP-binding domain-like"/>
    <property type="match status" value="1"/>
</dbReference>
<comment type="cofactor">
    <cofactor evidence="1">
        <name>Mn(2+)</name>
        <dbReference type="ChEBI" id="CHEBI:29035"/>
    </cofactor>
</comment>
<keyword evidence="8 19" id="KW-0479">Metal-binding</keyword>
<feature type="binding site" evidence="19">
    <location>
        <position position="262"/>
    </location>
    <ligand>
        <name>Mg(2+)</name>
        <dbReference type="ChEBI" id="CHEBI:18420"/>
        <label>1</label>
    </ligand>
</feature>
<evidence type="ECO:0000256" key="3">
    <source>
        <dbReference type="ARBA" id="ARBA00004496"/>
    </source>
</evidence>
<dbReference type="Gene3D" id="3.40.50.20">
    <property type="match status" value="1"/>
</dbReference>
<dbReference type="GO" id="GO:0005829">
    <property type="term" value="C:cytosol"/>
    <property type="evidence" value="ECO:0007669"/>
    <property type="project" value="TreeGrafter"/>
</dbReference>
<dbReference type="InterPro" id="IPR011761">
    <property type="entry name" value="ATP-grasp"/>
</dbReference>
<dbReference type="InterPro" id="IPR013815">
    <property type="entry name" value="ATP_grasp_subdomain_1"/>
</dbReference>
<evidence type="ECO:0000256" key="14">
    <source>
        <dbReference type="ARBA" id="ARBA00023211"/>
    </source>
</evidence>
<comment type="similarity">
    <text evidence="4 17">Belongs to the D-alanine--D-alanine ligase family.</text>
</comment>
<keyword evidence="15 17" id="KW-0961">Cell wall biogenesis/degradation</keyword>
<dbReference type="GO" id="GO:0009252">
    <property type="term" value="P:peptidoglycan biosynthetic process"/>
    <property type="evidence" value="ECO:0007669"/>
    <property type="project" value="UniProtKB-UniRule"/>
</dbReference>
<dbReference type="FunFam" id="3.30.470.20:FF:000008">
    <property type="entry name" value="D-alanine--D-alanine ligase"/>
    <property type="match status" value="1"/>
</dbReference>
<dbReference type="InterPro" id="IPR011095">
    <property type="entry name" value="Dala_Dala_lig_C"/>
</dbReference>
<dbReference type="Gene3D" id="3.30.1490.20">
    <property type="entry name" value="ATP-grasp fold, A domain"/>
    <property type="match status" value="1"/>
</dbReference>
<evidence type="ECO:0000256" key="8">
    <source>
        <dbReference type="ARBA" id="ARBA00022723"/>
    </source>
</evidence>
<dbReference type="PANTHER" id="PTHR23132">
    <property type="entry name" value="D-ALANINE--D-ALANINE LIGASE"/>
    <property type="match status" value="1"/>
</dbReference>
<comment type="caution">
    <text evidence="22">The sequence shown here is derived from an EMBL/GenBank/DDBJ whole genome shotgun (WGS) entry which is preliminary data.</text>
</comment>
<evidence type="ECO:0000256" key="11">
    <source>
        <dbReference type="ARBA" id="ARBA00022842"/>
    </source>
</evidence>
<evidence type="ECO:0000313" key="22">
    <source>
        <dbReference type="EMBL" id="KAB7661785.1"/>
    </source>
</evidence>
<dbReference type="NCBIfam" id="NF002378">
    <property type="entry name" value="PRK01372.1"/>
    <property type="match status" value="1"/>
</dbReference>
<dbReference type="GO" id="GO:0071555">
    <property type="term" value="P:cell wall organization"/>
    <property type="evidence" value="ECO:0007669"/>
    <property type="project" value="UniProtKB-KW"/>
</dbReference>
<keyword evidence="14 19" id="KW-0464">Manganese</keyword>
<dbReference type="GO" id="GO:0008360">
    <property type="term" value="P:regulation of cell shape"/>
    <property type="evidence" value="ECO:0007669"/>
    <property type="project" value="UniProtKB-KW"/>
</dbReference>
<dbReference type="GO" id="GO:0005524">
    <property type="term" value="F:ATP binding"/>
    <property type="evidence" value="ECO:0007669"/>
    <property type="project" value="UniProtKB-UniRule"/>
</dbReference>
<dbReference type="InterPro" id="IPR011127">
    <property type="entry name" value="Dala_Dala_lig_N"/>
</dbReference>
<dbReference type="InterPro" id="IPR016185">
    <property type="entry name" value="PreATP-grasp_dom_sf"/>
</dbReference>
<evidence type="ECO:0000256" key="6">
    <source>
        <dbReference type="ARBA" id="ARBA00022490"/>
    </source>
</evidence>
<evidence type="ECO:0000256" key="4">
    <source>
        <dbReference type="ARBA" id="ARBA00010871"/>
    </source>
</evidence>
<dbReference type="PANTHER" id="PTHR23132:SF23">
    <property type="entry name" value="D-ALANINE--D-ALANINE LIGASE B"/>
    <property type="match status" value="1"/>
</dbReference>
<dbReference type="InterPro" id="IPR000291">
    <property type="entry name" value="D-Ala_lig_Van_CS"/>
</dbReference>
<dbReference type="PROSITE" id="PS00843">
    <property type="entry name" value="DALA_DALA_LIGASE_1"/>
    <property type="match status" value="1"/>
</dbReference>
<comment type="function">
    <text evidence="2 17">Cell wall formation.</text>
</comment>
<feature type="domain" description="ATP-grasp" evidence="21">
    <location>
        <begin position="104"/>
        <end position="308"/>
    </location>
</feature>
<evidence type="ECO:0000256" key="10">
    <source>
        <dbReference type="ARBA" id="ARBA00022840"/>
    </source>
</evidence>
<evidence type="ECO:0000256" key="17">
    <source>
        <dbReference type="HAMAP-Rule" id="MF_00047"/>
    </source>
</evidence>
<evidence type="ECO:0000256" key="20">
    <source>
        <dbReference type="PROSITE-ProRule" id="PRU00409"/>
    </source>
</evidence>
<dbReference type="GO" id="GO:0008716">
    <property type="term" value="F:D-alanine-D-alanine ligase activity"/>
    <property type="evidence" value="ECO:0007669"/>
    <property type="project" value="UniProtKB-UniRule"/>
</dbReference>
<feature type="binding site" evidence="19">
    <location>
        <position position="275"/>
    </location>
    <ligand>
        <name>Mg(2+)</name>
        <dbReference type="ChEBI" id="CHEBI:18420"/>
        <label>1</label>
    </ligand>
</feature>
<keyword evidence="11 19" id="KW-0460">Magnesium</keyword>
<feature type="active site" evidence="18">
    <location>
        <position position="286"/>
    </location>
</feature>
<dbReference type="RefSeq" id="WP_152157930.1">
    <property type="nucleotide sequence ID" value="NZ_WEHX01000015.1"/>
</dbReference>
<comment type="subcellular location">
    <subcellularLocation>
        <location evidence="3 17">Cytoplasm</location>
    </subcellularLocation>
</comment>
<feature type="binding site" evidence="19">
    <location>
        <position position="277"/>
    </location>
    <ligand>
        <name>Mg(2+)</name>
        <dbReference type="ChEBI" id="CHEBI:18420"/>
        <label>2</label>
    </ligand>
</feature>
<keyword evidence="6 17" id="KW-0963">Cytoplasm</keyword>
<dbReference type="PROSITE" id="PS00844">
    <property type="entry name" value="DALA_DALA_LIGASE_2"/>
    <property type="match status" value="1"/>
</dbReference>
<feature type="active site" evidence="18">
    <location>
        <position position="150"/>
    </location>
</feature>
<dbReference type="EC" id="6.3.2.4" evidence="5 17"/>
<evidence type="ECO:0000256" key="16">
    <source>
        <dbReference type="ARBA" id="ARBA00047614"/>
    </source>
</evidence>
<dbReference type="HAMAP" id="MF_00047">
    <property type="entry name" value="Dala_Dala_lig"/>
    <property type="match status" value="1"/>
</dbReference>
<comment type="catalytic activity">
    <reaction evidence="16 17">
        <text>2 D-alanine + ATP = D-alanyl-D-alanine + ADP + phosphate + H(+)</text>
        <dbReference type="Rhea" id="RHEA:11224"/>
        <dbReference type="ChEBI" id="CHEBI:15378"/>
        <dbReference type="ChEBI" id="CHEBI:30616"/>
        <dbReference type="ChEBI" id="CHEBI:43474"/>
        <dbReference type="ChEBI" id="CHEBI:57416"/>
        <dbReference type="ChEBI" id="CHEBI:57822"/>
        <dbReference type="ChEBI" id="CHEBI:456216"/>
        <dbReference type="EC" id="6.3.2.4"/>
    </reaction>
</comment>
<keyword evidence="12 17" id="KW-0133">Cell shape</keyword>
<keyword evidence="13 17" id="KW-0573">Peptidoglycan synthesis</keyword>
<proteinExistence type="inferred from homology"/>
<name>A0A6I1ELS8_9BURK</name>
<evidence type="ECO:0000256" key="5">
    <source>
        <dbReference type="ARBA" id="ARBA00012216"/>
    </source>
</evidence>
<dbReference type="OrthoDB" id="9813261at2"/>
<gene>
    <name evidence="17" type="primary">ddl</name>
    <name evidence="22" type="ORF">GBM95_04165</name>
</gene>
<feature type="binding site" evidence="19">
    <location>
        <position position="275"/>
    </location>
    <ligand>
        <name>Mg(2+)</name>
        <dbReference type="ChEBI" id="CHEBI:18420"/>
        <label>2</label>
    </ligand>
</feature>
<evidence type="ECO:0000256" key="9">
    <source>
        <dbReference type="ARBA" id="ARBA00022741"/>
    </source>
</evidence>
<dbReference type="PROSITE" id="PS50975">
    <property type="entry name" value="ATP_GRASP"/>
    <property type="match status" value="1"/>
</dbReference>
<dbReference type="NCBIfam" id="TIGR01205">
    <property type="entry name" value="D_ala_D_alaTIGR"/>
    <property type="match status" value="1"/>
</dbReference>